<comment type="caution">
    <text evidence="2">The sequence shown here is derived from an EMBL/GenBank/DDBJ whole genome shotgun (WGS) entry which is preliminary data.</text>
</comment>
<protein>
    <submittedName>
        <fullName evidence="2">Uncharacterized protein</fullName>
    </submittedName>
</protein>
<sequence>MPPKRKSLPRAAKKSIDLEEDAGRSATEPVHLGEAGTNVAMTRGKKTRGNQTRGNKARGNITRGNTTRGNTTRGNKTRGNQTIGNKRSRHDSKTPLDEIHVSSGGSPGASNKKQAVDSPPQIATPPRSSEPPSVPSVLEFLVRGDREKRISSDERARRRQIQDDIDWLGKWLLEYAYLQIKKDQGLYPEGPVELANDLHASSFWWREAIHTISKEDVMEQFRVLERQLHEAPDKVFVQAMFGWTSYQMWKDGRNIQLIKGQAGIWSHVQGMDIEDEYWKMLRQGLRE</sequence>
<name>T0KS52_COLGC</name>
<evidence type="ECO:0000313" key="3">
    <source>
        <dbReference type="Proteomes" id="UP000015530"/>
    </source>
</evidence>
<reference evidence="3" key="1">
    <citation type="journal article" date="2013" name="Mol. Plant Microbe Interact.">
        <title>Global aspects of pacC regulation of pathogenicity genes in Colletotrichum gloeosporioides as revealed by transcriptome analysis.</title>
        <authorList>
            <person name="Alkan N."/>
            <person name="Meng X."/>
            <person name="Friedlander G."/>
            <person name="Reuveni E."/>
            <person name="Sukno S."/>
            <person name="Sherman A."/>
            <person name="Thon M."/>
            <person name="Fluhr R."/>
            <person name="Prusky D."/>
        </authorList>
    </citation>
    <scope>NUCLEOTIDE SEQUENCE [LARGE SCALE GENOMIC DNA]</scope>
    <source>
        <strain evidence="3">Cg-14</strain>
    </source>
</reference>
<feature type="compositionally biased region" description="Low complexity" evidence="1">
    <location>
        <begin position="58"/>
        <end position="82"/>
    </location>
</feature>
<dbReference type="AlphaFoldDB" id="T0KS52"/>
<feature type="compositionally biased region" description="Basic and acidic residues" evidence="1">
    <location>
        <begin position="91"/>
        <end position="100"/>
    </location>
</feature>
<organism evidence="2 3">
    <name type="scientific">Colletotrichum gloeosporioides (strain Cg-14)</name>
    <name type="common">Anthracnose fungus</name>
    <name type="synonym">Glomerella cingulata</name>
    <dbReference type="NCBI Taxonomy" id="1237896"/>
    <lineage>
        <taxon>Eukaryota</taxon>
        <taxon>Fungi</taxon>
        <taxon>Dikarya</taxon>
        <taxon>Ascomycota</taxon>
        <taxon>Pezizomycotina</taxon>
        <taxon>Sordariomycetes</taxon>
        <taxon>Hypocreomycetidae</taxon>
        <taxon>Glomerellales</taxon>
        <taxon>Glomerellaceae</taxon>
        <taxon>Colletotrichum</taxon>
        <taxon>Colletotrichum gloeosporioides species complex</taxon>
    </lineage>
</organism>
<feature type="compositionally biased region" description="Basic residues" evidence="1">
    <location>
        <begin position="1"/>
        <end position="13"/>
    </location>
</feature>
<feature type="compositionally biased region" description="Basic and acidic residues" evidence="1">
    <location>
        <begin position="14"/>
        <end position="23"/>
    </location>
</feature>
<accession>T0KS52</accession>
<evidence type="ECO:0000256" key="1">
    <source>
        <dbReference type="SAM" id="MobiDB-lite"/>
    </source>
</evidence>
<evidence type="ECO:0000313" key="2">
    <source>
        <dbReference type="EMBL" id="EQB55463.1"/>
    </source>
</evidence>
<dbReference type="EMBL" id="AMYD01000930">
    <property type="protein sequence ID" value="EQB55463.1"/>
    <property type="molecule type" value="Genomic_DNA"/>
</dbReference>
<gene>
    <name evidence="2" type="ORF">CGLO_04614</name>
</gene>
<dbReference type="HOGENOM" id="CLU_1045889_0_0_1"/>
<proteinExistence type="predicted"/>
<feature type="region of interest" description="Disordered" evidence="1">
    <location>
        <begin position="1"/>
        <end position="135"/>
    </location>
</feature>
<dbReference type="Proteomes" id="UP000015530">
    <property type="component" value="Unassembled WGS sequence"/>
</dbReference>
<dbReference type="OrthoDB" id="4822078at2759"/>